<accession>A0A917AF25</accession>
<dbReference type="AlphaFoldDB" id="A0A917AF25"/>
<feature type="region of interest" description="Disordered" evidence="1">
    <location>
        <begin position="69"/>
        <end position="105"/>
    </location>
</feature>
<name>A0A917AF25_9RHOB</name>
<feature type="compositionally biased region" description="Gly residues" evidence="1">
    <location>
        <begin position="87"/>
        <end position="97"/>
    </location>
</feature>
<evidence type="ECO:0000313" key="3">
    <source>
        <dbReference type="Proteomes" id="UP000612855"/>
    </source>
</evidence>
<dbReference type="EMBL" id="BMFJ01000003">
    <property type="protein sequence ID" value="GGE48357.1"/>
    <property type="molecule type" value="Genomic_DNA"/>
</dbReference>
<keyword evidence="3" id="KW-1185">Reference proteome</keyword>
<gene>
    <name evidence="2" type="ORF">GCM10011360_39350</name>
</gene>
<reference evidence="3" key="1">
    <citation type="journal article" date="2019" name="Int. J. Syst. Evol. Microbiol.">
        <title>The Global Catalogue of Microorganisms (GCM) 10K type strain sequencing project: providing services to taxonomists for standard genome sequencing and annotation.</title>
        <authorList>
            <consortium name="The Broad Institute Genomics Platform"/>
            <consortium name="The Broad Institute Genome Sequencing Center for Infectious Disease"/>
            <person name="Wu L."/>
            <person name="Ma J."/>
        </authorList>
    </citation>
    <scope>NUCLEOTIDE SEQUENCE [LARGE SCALE GENOMIC DNA]</scope>
    <source>
        <strain evidence="3">CGMCC 1.12664</strain>
    </source>
</reference>
<evidence type="ECO:0000256" key="1">
    <source>
        <dbReference type="SAM" id="MobiDB-lite"/>
    </source>
</evidence>
<protein>
    <submittedName>
        <fullName evidence="2">Uncharacterized protein</fullName>
    </submittedName>
</protein>
<sequence>MGGKIMTLDEIKAAVDADQTVHWANTGYVVQKDSLGQYLITYLLNGSCIGLTDRSGHRLNGKETEFFIARSEDGVENPGRQSRPDGQGRGVAPGGAGASPLGRQL</sequence>
<dbReference type="Proteomes" id="UP000612855">
    <property type="component" value="Unassembled WGS sequence"/>
</dbReference>
<organism evidence="2 3">
    <name type="scientific">Primorskyibacter flagellatus</name>
    <dbReference type="NCBI Taxonomy" id="1387277"/>
    <lineage>
        <taxon>Bacteria</taxon>
        <taxon>Pseudomonadati</taxon>
        <taxon>Pseudomonadota</taxon>
        <taxon>Alphaproteobacteria</taxon>
        <taxon>Rhodobacterales</taxon>
        <taxon>Roseobacteraceae</taxon>
        <taxon>Primorskyibacter</taxon>
    </lineage>
</organism>
<proteinExistence type="predicted"/>
<evidence type="ECO:0000313" key="2">
    <source>
        <dbReference type="EMBL" id="GGE48357.1"/>
    </source>
</evidence>
<comment type="caution">
    <text evidence="2">The sequence shown here is derived from an EMBL/GenBank/DDBJ whole genome shotgun (WGS) entry which is preliminary data.</text>
</comment>